<dbReference type="Gene3D" id="2.10.10.20">
    <property type="entry name" value="Carbohydrate-binding module superfamily 5/12"/>
    <property type="match status" value="1"/>
</dbReference>
<protein>
    <recommendedName>
        <fullName evidence="3">Fibronectin type-III domain-containing protein</fullName>
    </recommendedName>
</protein>
<evidence type="ECO:0000256" key="1">
    <source>
        <dbReference type="ARBA" id="ARBA00022801"/>
    </source>
</evidence>
<dbReference type="EMBL" id="AP027081">
    <property type="protein sequence ID" value="BDU78043.1"/>
    <property type="molecule type" value="Genomic_DNA"/>
</dbReference>
<organism evidence="4 5">
    <name type="scientific">Mesoterricola sediminis</name>
    <dbReference type="NCBI Taxonomy" id="2927980"/>
    <lineage>
        <taxon>Bacteria</taxon>
        <taxon>Pseudomonadati</taxon>
        <taxon>Acidobacteriota</taxon>
        <taxon>Holophagae</taxon>
        <taxon>Holophagales</taxon>
        <taxon>Holophagaceae</taxon>
        <taxon>Mesoterricola</taxon>
    </lineage>
</organism>
<dbReference type="InterPro" id="IPR036116">
    <property type="entry name" value="FN3_sf"/>
</dbReference>
<feature type="chain" id="PRO_5041439899" description="Fibronectin type-III domain-containing protein" evidence="2">
    <location>
        <begin position="24"/>
        <end position="170"/>
    </location>
</feature>
<feature type="domain" description="Fibronectin type-III" evidence="3">
    <location>
        <begin position="83"/>
        <end position="163"/>
    </location>
</feature>
<dbReference type="SUPFAM" id="SSF49265">
    <property type="entry name" value="Fibronectin type III"/>
    <property type="match status" value="1"/>
</dbReference>
<dbReference type="PROSITE" id="PS50853">
    <property type="entry name" value="FN3"/>
    <property type="match status" value="1"/>
</dbReference>
<feature type="signal peptide" evidence="2">
    <location>
        <begin position="1"/>
        <end position="23"/>
    </location>
</feature>
<dbReference type="InterPro" id="IPR013783">
    <property type="entry name" value="Ig-like_fold"/>
</dbReference>
<evidence type="ECO:0000256" key="2">
    <source>
        <dbReference type="SAM" id="SignalP"/>
    </source>
</evidence>
<dbReference type="GO" id="GO:0004553">
    <property type="term" value="F:hydrolase activity, hydrolyzing O-glycosyl compounds"/>
    <property type="evidence" value="ECO:0007669"/>
    <property type="project" value="InterPro"/>
</dbReference>
<dbReference type="GO" id="GO:0030246">
    <property type="term" value="F:carbohydrate binding"/>
    <property type="evidence" value="ECO:0007669"/>
    <property type="project" value="InterPro"/>
</dbReference>
<keyword evidence="1" id="KW-0378">Hydrolase</keyword>
<evidence type="ECO:0000313" key="5">
    <source>
        <dbReference type="Proteomes" id="UP001228113"/>
    </source>
</evidence>
<dbReference type="InterPro" id="IPR003610">
    <property type="entry name" value="CBM5/12"/>
</dbReference>
<reference evidence="4" key="1">
    <citation type="journal article" date="2023" name="Int. J. Syst. Evol. Microbiol.">
        <title>Mesoterricola silvestris gen. nov., sp. nov., Mesoterricola sediminis sp. nov., Geothrix oryzae sp. nov., Geothrix edaphica sp. nov., Geothrix rubra sp. nov., and Geothrix limicola sp. nov., six novel members of Acidobacteriota isolated from soils.</title>
        <authorList>
            <person name="Itoh H."/>
            <person name="Sugisawa Y."/>
            <person name="Mise K."/>
            <person name="Xu Z."/>
            <person name="Kuniyasu M."/>
            <person name="Ushijima N."/>
            <person name="Kawano K."/>
            <person name="Kobayashi E."/>
            <person name="Shiratori Y."/>
            <person name="Masuda Y."/>
            <person name="Senoo K."/>
        </authorList>
    </citation>
    <scope>NUCLEOTIDE SEQUENCE</scope>
    <source>
        <strain evidence="4">W786</strain>
    </source>
</reference>
<dbReference type="AlphaFoldDB" id="A0AA48H8T6"/>
<dbReference type="InterPro" id="IPR036573">
    <property type="entry name" value="CBM_sf_5/12"/>
</dbReference>
<dbReference type="CDD" id="cd00063">
    <property type="entry name" value="FN3"/>
    <property type="match status" value="1"/>
</dbReference>
<keyword evidence="5" id="KW-1185">Reference proteome</keyword>
<dbReference type="Gene3D" id="2.60.40.10">
    <property type="entry name" value="Immunoglobulins"/>
    <property type="match status" value="1"/>
</dbReference>
<dbReference type="InterPro" id="IPR003961">
    <property type="entry name" value="FN3_dom"/>
</dbReference>
<dbReference type="KEGG" id="msea:METESE_30010"/>
<dbReference type="CDD" id="cd12214">
    <property type="entry name" value="ChiA1_BD"/>
    <property type="match status" value="1"/>
</dbReference>
<evidence type="ECO:0000313" key="4">
    <source>
        <dbReference type="EMBL" id="BDU78043.1"/>
    </source>
</evidence>
<name>A0AA48H8T6_9BACT</name>
<accession>A0AA48H8T6</accession>
<proteinExistence type="predicted"/>
<dbReference type="SUPFAM" id="SSF51055">
    <property type="entry name" value="Carbohydrate binding domain"/>
    <property type="match status" value="1"/>
</dbReference>
<dbReference type="Pfam" id="PF02839">
    <property type="entry name" value="CBM_5_12"/>
    <property type="match status" value="1"/>
</dbReference>
<dbReference type="GO" id="GO:0005576">
    <property type="term" value="C:extracellular region"/>
    <property type="evidence" value="ECO:0007669"/>
    <property type="project" value="InterPro"/>
</dbReference>
<evidence type="ECO:0000259" key="3">
    <source>
        <dbReference type="PROSITE" id="PS50853"/>
    </source>
</evidence>
<dbReference type="Proteomes" id="UP001228113">
    <property type="component" value="Chromosome"/>
</dbReference>
<dbReference type="SMART" id="SM00495">
    <property type="entry name" value="ChtBD3"/>
    <property type="match status" value="1"/>
</dbReference>
<dbReference type="GO" id="GO:0005975">
    <property type="term" value="P:carbohydrate metabolic process"/>
    <property type="evidence" value="ECO:0007669"/>
    <property type="project" value="InterPro"/>
</dbReference>
<dbReference type="RefSeq" id="WP_243335911.1">
    <property type="nucleotide sequence ID" value="NZ_AP027081.1"/>
</dbReference>
<gene>
    <name evidence="4" type="ORF">METESE_30010</name>
</gene>
<dbReference type="Pfam" id="PF00041">
    <property type="entry name" value="fn3"/>
    <property type="match status" value="1"/>
</dbReference>
<dbReference type="SMART" id="SM00060">
    <property type="entry name" value="FN3"/>
    <property type="match status" value="1"/>
</dbReference>
<keyword evidence="2" id="KW-0732">Signal</keyword>
<sequence length="170" mass="17915">MAAFHLCRCWPVAVLVAGIAAQAQLVRPPWAAGTPYRAGDLVAYLGVDYRCLQAHLARTGLEPPAAPQLWRVFTAPEATPPAVPRGLAATADGPARILVTWGPVEGAQSYDLQVDGTLRSGMKSPFVHANLAPGSSHTYRVRAVNDAGPGAWSEAVQAATERRSPGSRTP</sequence>